<dbReference type="PROSITE" id="PS51257">
    <property type="entry name" value="PROKAR_LIPOPROTEIN"/>
    <property type="match status" value="1"/>
</dbReference>
<dbReference type="InterPro" id="IPR002563">
    <property type="entry name" value="Flavin_Rdtase-like_dom"/>
</dbReference>
<comment type="cofactor">
    <cofactor evidence="1">
        <name>FMN</name>
        <dbReference type="ChEBI" id="CHEBI:58210"/>
    </cofactor>
</comment>
<dbReference type="Proteomes" id="UP000466848">
    <property type="component" value="Chromosome"/>
</dbReference>
<dbReference type="Gene3D" id="2.30.110.10">
    <property type="entry name" value="Electron Transport, Fmn-binding Protein, Chain A"/>
    <property type="match status" value="1"/>
</dbReference>
<dbReference type="GO" id="GO:0010181">
    <property type="term" value="F:FMN binding"/>
    <property type="evidence" value="ECO:0007669"/>
    <property type="project" value="InterPro"/>
</dbReference>
<proteinExistence type="inferred from homology"/>
<dbReference type="SMART" id="SM00903">
    <property type="entry name" value="Flavin_Reduct"/>
    <property type="match status" value="1"/>
</dbReference>
<dbReference type="KEGG" id="abut:Ami103574_06630"/>
<dbReference type="InterPro" id="IPR052174">
    <property type="entry name" value="Flavoredoxin"/>
</dbReference>
<protein>
    <submittedName>
        <fullName evidence="6">Flavin reductase family protein</fullName>
    </submittedName>
</protein>
<dbReference type="EMBL" id="CP048649">
    <property type="protein sequence ID" value="QIB69019.1"/>
    <property type="molecule type" value="Genomic_DNA"/>
</dbReference>
<evidence type="ECO:0000313" key="7">
    <source>
        <dbReference type="Proteomes" id="UP000466848"/>
    </source>
</evidence>
<dbReference type="GO" id="GO:0016646">
    <property type="term" value="F:oxidoreductase activity, acting on the CH-NH group of donors, NAD or NADP as acceptor"/>
    <property type="evidence" value="ECO:0007669"/>
    <property type="project" value="UniProtKB-ARBA"/>
</dbReference>
<keyword evidence="7" id="KW-1185">Reference proteome</keyword>
<keyword evidence="2" id="KW-0285">Flavoprotein</keyword>
<name>A0A858BV06_9FIRM</name>
<reference evidence="6 7" key="1">
    <citation type="submission" date="2020-02" db="EMBL/GenBank/DDBJ databases">
        <authorList>
            <person name="Kim Y.B."/>
            <person name="Roh S.W."/>
        </authorList>
    </citation>
    <scope>NUCLEOTIDE SEQUENCE [LARGE SCALE GENOMIC DNA]</scope>
    <source>
        <strain evidence="6 7">DSM 103574</strain>
    </source>
</reference>
<sequence length="256" mass="28566">MDKISFKPGTMLNPVPVVMVSCGTKPEERNIITVAWTGIVNSEPPMTYVSVRKSRHSHKLIADSGEFVINLCSEDLALATDFCGVKSGREVDKFRTQKLTAVNGEMVSCPMIGEAPVNLECKVTQVISLPSHDMFLAEIVKVHVRRELVSTSGKILLEEAGLICYNHGEYFGIKRKPLGRFGYSVMKNKTKKRLNKEASQSRRTGKEGKPSREKSSGRKQEPRTKNAERSPGSQKATPNKERKASMDRGHKTYKKK</sequence>
<feature type="compositionally biased region" description="Basic and acidic residues" evidence="4">
    <location>
        <begin position="195"/>
        <end position="228"/>
    </location>
</feature>
<accession>A0A858BV06</accession>
<organism evidence="6 7">
    <name type="scientific">Aminipila butyrica</name>
    <dbReference type="NCBI Taxonomy" id="433296"/>
    <lineage>
        <taxon>Bacteria</taxon>
        <taxon>Bacillati</taxon>
        <taxon>Bacillota</taxon>
        <taxon>Clostridia</taxon>
        <taxon>Peptostreptococcales</taxon>
        <taxon>Anaerovoracaceae</taxon>
        <taxon>Aminipila</taxon>
    </lineage>
</organism>
<evidence type="ECO:0000256" key="3">
    <source>
        <dbReference type="ARBA" id="ARBA00038054"/>
    </source>
</evidence>
<evidence type="ECO:0000256" key="4">
    <source>
        <dbReference type="SAM" id="MobiDB-lite"/>
    </source>
</evidence>
<dbReference type="AlphaFoldDB" id="A0A858BV06"/>
<evidence type="ECO:0000313" key="6">
    <source>
        <dbReference type="EMBL" id="QIB69019.1"/>
    </source>
</evidence>
<feature type="region of interest" description="Disordered" evidence="4">
    <location>
        <begin position="190"/>
        <end position="256"/>
    </location>
</feature>
<dbReference type="SUPFAM" id="SSF50475">
    <property type="entry name" value="FMN-binding split barrel"/>
    <property type="match status" value="1"/>
</dbReference>
<dbReference type="InterPro" id="IPR012349">
    <property type="entry name" value="Split_barrel_FMN-bd"/>
</dbReference>
<feature type="compositionally biased region" description="Basic and acidic residues" evidence="4">
    <location>
        <begin position="238"/>
        <end position="250"/>
    </location>
</feature>
<comment type="similarity">
    <text evidence="3">Belongs to the flavoredoxin family.</text>
</comment>
<evidence type="ECO:0000259" key="5">
    <source>
        <dbReference type="SMART" id="SM00903"/>
    </source>
</evidence>
<feature type="domain" description="Flavin reductase like" evidence="5">
    <location>
        <begin position="11"/>
        <end position="165"/>
    </location>
</feature>
<dbReference type="PANTHER" id="PTHR43567">
    <property type="entry name" value="FLAVOREDOXIN-RELATED-RELATED"/>
    <property type="match status" value="1"/>
</dbReference>
<evidence type="ECO:0000256" key="1">
    <source>
        <dbReference type="ARBA" id="ARBA00001917"/>
    </source>
</evidence>
<dbReference type="RefSeq" id="WP_163065905.1">
    <property type="nucleotide sequence ID" value="NZ_CP048649.1"/>
</dbReference>
<dbReference type="PANTHER" id="PTHR43567:SF1">
    <property type="entry name" value="FLAVOREDOXIN"/>
    <property type="match status" value="1"/>
</dbReference>
<evidence type="ECO:0000256" key="2">
    <source>
        <dbReference type="ARBA" id="ARBA00022630"/>
    </source>
</evidence>
<gene>
    <name evidence="6" type="ORF">Ami103574_06630</name>
</gene>
<dbReference type="Pfam" id="PF01613">
    <property type="entry name" value="Flavin_Reduct"/>
    <property type="match status" value="1"/>
</dbReference>